<evidence type="ECO:0000313" key="3">
    <source>
        <dbReference type="Proteomes" id="UP000326678"/>
    </source>
</evidence>
<name>A0A5P8WH63_9NOSO</name>
<dbReference type="EMBL" id="CP045227">
    <property type="protein sequence ID" value="QFS51941.1"/>
    <property type="molecule type" value="Genomic_DNA"/>
</dbReference>
<feature type="compositionally biased region" description="Polar residues" evidence="1">
    <location>
        <begin position="1"/>
        <end position="20"/>
    </location>
</feature>
<protein>
    <submittedName>
        <fullName evidence="2">Uncharacterized protein</fullName>
    </submittedName>
</protein>
<dbReference type="Proteomes" id="UP000326678">
    <property type="component" value="Chromosome Gxm2"/>
</dbReference>
<dbReference type="AlphaFoldDB" id="A0A5P8WH63"/>
<dbReference type="KEGG" id="nsh:GXM_09435"/>
<gene>
    <name evidence="2" type="ORF">GXM_09435</name>
</gene>
<feature type="region of interest" description="Disordered" evidence="1">
    <location>
        <begin position="1"/>
        <end position="40"/>
    </location>
</feature>
<feature type="compositionally biased region" description="Basic and acidic residues" evidence="1">
    <location>
        <begin position="24"/>
        <end position="40"/>
    </location>
</feature>
<proteinExistence type="predicted"/>
<sequence length="40" mass="4584">MTHSTYTQQAPSSFNLNQTLVADAPRRDEQALERRSSRGY</sequence>
<reference evidence="2 3" key="1">
    <citation type="submission" date="2019-10" db="EMBL/GenBank/DDBJ databases">
        <title>Genomic and transcriptomic insights into the perfect genentic adaptation of a filamentous nitrogen-fixing cyanobacterium to rice fields.</title>
        <authorList>
            <person name="Chen Z."/>
        </authorList>
    </citation>
    <scope>NUCLEOTIDE SEQUENCE [LARGE SCALE GENOMIC DNA]</scope>
    <source>
        <strain evidence="2">CCNUC1</strain>
    </source>
</reference>
<organism evidence="2 3">
    <name type="scientific">Nostoc sphaeroides CCNUC1</name>
    <dbReference type="NCBI Taxonomy" id="2653204"/>
    <lineage>
        <taxon>Bacteria</taxon>
        <taxon>Bacillati</taxon>
        <taxon>Cyanobacteriota</taxon>
        <taxon>Cyanophyceae</taxon>
        <taxon>Nostocales</taxon>
        <taxon>Nostocaceae</taxon>
        <taxon>Nostoc</taxon>
    </lineage>
</organism>
<dbReference type="RefSeq" id="WP_267313716.1">
    <property type="nucleotide sequence ID" value="NZ_CP045227.1"/>
</dbReference>
<keyword evidence="3" id="KW-1185">Reference proteome</keyword>
<evidence type="ECO:0000313" key="2">
    <source>
        <dbReference type="EMBL" id="QFS51941.1"/>
    </source>
</evidence>
<accession>A0A5P8WH63</accession>
<evidence type="ECO:0000256" key="1">
    <source>
        <dbReference type="SAM" id="MobiDB-lite"/>
    </source>
</evidence>